<protein>
    <submittedName>
        <fullName evidence="4">DM13 domain-containing protein</fullName>
    </submittedName>
</protein>
<feature type="region of interest" description="Disordered" evidence="1">
    <location>
        <begin position="27"/>
        <end position="69"/>
    </location>
</feature>
<evidence type="ECO:0000313" key="5">
    <source>
        <dbReference type="Proteomes" id="UP001366085"/>
    </source>
</evidence>
<proteinExistence type="predicted"/>
<dbReference type="EMBL" id="JBBDGN010000009">
    <property type="protein sequence ID" value="MEJ1092121.1"/>
    <property type="molecule type" value="Genomic_DNA"/>
</dbReference>
<dbReference type="PROSITE" id="PS51257">
    <property type="entry name" value="PROKAR_LIPOPROTEIN"/>
    <property type="match status" value="1"/>
</dbReference>
<evidence type="ECO:0000256" key="1">
    <source>
        <dbReference type="SAM" id="MobiDB-lite"/>
    </source>
</evidence>
<feature type="domain" description="DM13" evidence="3">
    <location>
        <begin position="63"/>
        <end position="158"/>
    </location>
</feature>
<evidence type="ECO:0000256" key="2">
    <source>
        <dbReference type="SAM" id="SignalP"/>
    </source>
</evidence>
<organism evidence="4 5">
    <name type="scientific">Microbacterium istanbulense</name>
    <dbReference type="NCBI Taxonomy" id="3122049"/>
    <lineage>
        <taxon>Bacteria</taxon>
        <taxon>Bacillati</taxon>
        <taxon>Actinomycetota</taxon>
        <taxon>Actinomycetes</taxon>
        <taxon>Micrococcales</taxon>
        <taxon>Microbacteriaceae</taxon>
        <taxon>Microbacterium</taxon>
    </lineage>
</organism>
<name>A0ABU8LLC4_9MICO</name>
<sequence>MRKVPFIAAAGLAVMLSLAGCSSAADTMADKPAASSSSSDSKMDDDMMTDKPSDEAAAEERTGVFKGQGEKSLAGTATIADGKLMLTEFSSSEGPDLHVYLANGDDADAIAAGKEIDLVAYDQASQTFALDGVDAAAYSHVVIYCDKAKVSFGSAELM</sequence>
<dbReference type="PROSITE" id="PS51549">
    <property type="entry name" value="DM13"/>
    <property type="match status" value="1"/>
</dbReference>
<dbReference type="InterPro" id="IPR019545">
    <property type="entry name" value="DM13_domain"/>
</dbReference>
<feature type="compositionally biased region" description="Low complexity" evidence="1">
    <location>
        <begin position="30"/>
        <end position="40"/>
    </location>
</feature>
<feature type="signal peptide" evidence="2">
    <location>
        <begin position="1"/>
        <end position="24"/>
    </location>
</feature>
<reference evidence="4 5" key="1">
    <citation type="submission" date="2024-02" db="EMBL/GenBank/DDBJ databases">
        <authorList>
            <person name="Saticioglu I.B."/>
        </authorList>
    </citation>
    <scope>NUCLEOTIDE SEQUENCE [LARGE SCALE GENOMIC DNA]</scope>
    <source>
        <strain evidence="4 5">Mu-43</strain>
    </source>
</reference>
<evidence type="ECO:0000313" key="4">
    <source>
        <dbReference type="EMBL" id="MEJ1092121.1"/>
    </source>
</evidence>
<dbReference type="Proteomes" id="UP001366085">
    <property type="component" value="Unassembled WGS sequence"/>
</dbReference>
<gene>
    <name evidence="4" type="ORF">WDU93_10500</name>
</gene>
<evidence type="ECO:0000259" key="3">
    <source>
        <dbReference type="PROSITE" id="PS51549"/>
    </source>
</evidence>
<comment type="caution">
    <text evidence="4">The sequence shown here is derived from an EMBL/GenBank/DDBJ whole genome shotgun (WGS) entry which is preliminary data.</text>
</comment>
<dbReference type="RefSeq" id="WP_337320357.1">
    <property type="nucleotide sequence ID" value="NZ_JBBDGN010000009.1"/>
</dbReference>
<keyword evidence="2" id="KW-0732">Signal</keyword>
<dbReference type="Pfam" id="PF10517">
    <property type="entry name" value="DM13"/>
    <property type="match status" value="1"/>
</dbReference>
<feature type="chain" id="PRO_5046276602" evidence="2">
    <location>
        <begin position="25"/>
        <end position="158"/>
    </location>
</feature>
<accession>A0ABU8LLC4</accession>
<feature type="compositionally biased region" description="Basic and acidic residues" evidence="1">
    <location>
        <begin position="41"/>
        <end position="63"/>
    </location>
</feature>
<keyword evidence="5" id="KW-1185">Reference proteome</keyword>